<evidence type="ECO:0000256" key="1">
    <source>
        <dbReference type="ARBA" id="ARBA00004496"/>
    </source>
</evidence>
<comment type="similarity">
    <text evidence="2">Belongs to the peptidase S41B family.</text>
</comment>
<dbReference type="InterPro" id="IPR029045">
    <property type="entry name" value="ClpP/crotonase-like_dom_sf"/>
</dbReference>
<dbReference type="SUPFAM" id="SSF69304">
    <property type="entry name" value="Tricorn protease N-terminal domain"/>
    <property type="match status" value="1"/>
</dbReference>
<dbReference type="Pfam" id="PF26550">
    <property type="entry name" value="Tricorn_2nd"/>
    <property type="match status" value="1"/>
</dbReference>
<keyword evidence="3" id="KW-0963">Cytoplasm</keyword>
<comment type="subcellular location">
    <subcellularLocation>
        <location evidence="1">Cytoplasm</location>
    </subcellularLocation>
</comment>
<dbReference type="SUPFAM" id="SSF69322">
    <property type="entry name" value="Tricorn protease domain 2"/>
    <property type="match status" value="1"/>
</dbReference>
<dbReference type="SUPFAM" id="SSF52096">
    <property type="entry name" value="ClpP/crotonase"/>
    <property type="match status" value="1"/>
</dbReference>
<dbReference type="Gene3D" id="2.130.10.10">
    <property type="entry name" value="YVTN repeat-like/Quinoprotein amine dehydrogenase"/>
    <property type="match status" value="1"/>
</dbReference>
<dbReference type="Pfam" id="PF03572">
    <property type="entry name" value="Peptidase_S41"/>
    <property type="match status" value="1"/>
</dbReference>
<feature type="domain" description="Tail specific protease" evidence="8">
    <location>
        <begin position="773"/>
        <end position="974"/>
    </location>
</feature>
<dbReference type="InterPro" id="IPR036034">
    <property type="entry name" value="PDZ_sf"/>
</dbReference>
<evidence type="ECO:0000259" key="8">
    <source>
        <dbReference type="SMART" id="SM00245"/>
    </source>
</evidence>
<dbReference type="Pfam" id="PF14685">
    <property type="entry name" value="PDZ_Tricorn"/>
    <property type="match status" value="1"/>
</dbReference>
<protein>
    <submittedName>
        <fullName evidence="9">Tricorn protease</fullName>
        <ecNumber evidence="9">3.4.21.-</ecNumber>
    </submittedName>
</protein>
<dbReference type="Pfam" id="PF14684">
    <property type="entry name" value="Tricorn_C1"/>
    <property type="match status" value="1"/>
</dbReference>
<dbReference type="PANTHER" id="PTHR43253">
    <property type="entry name" value="TRICORN PROTEASE HOMOLOG 2-RELATED"/>
    <property type="match status" value="1"/>
</dbReference>
<name>A0A7W9KNM8_9PSEU</name>
<dbReference type="AlphaFoldDB" id="A0A7W9KNM8"/>
<evidence type="ECO:0000256" key="3">
    <source>
        <dbReference type="ARBA" id="ARBA00022490"/>
    </source>
</evidence>
<dbReference type="SMART" id="SM00245">
    <property type="entry name" value="TSPc"/>
    <property type="match status" value="1"/>
</dbReference>
<evidence type="ECO:0000313" key="9">
    <source>
        <dbReference type="EMBL" id="MBB5895795.1"/>
    </source>
</evidence>
<dbReference type="CDD" id="cd07562">
    <property type="entry name" value="Peptidase_S41_TRI"/>
    <property type="match status" value="1"/>
</dbReference>
<dbReference type="Proteomes" id="UP000585638">
    <property type="component" value="Unassembled WGS sequence"/>
</dbReference>
<sequence length="995" mass="108506">MTGYLRFPTIAGDTVVFTCEDDLWSVPVGGGSARRLTAGVSEASRPRLSPDGSLVAFIGADDGPSELYVMPATGGPSRRLTYQAARCVTVGWHPATGEIIYASTASQPAGFGFRLFAVSPTGGLPRLLRPGMADAIAFGPDGRVVVGRNTADPARWKRYRGGLAGELWTSSTVDGPLTPLLSLPGNLANPCWVGERIFFISDHEGVGNVYSCRPDGTDLHRHTDHREYYARNLSSDGRRLVHHAGAELFLLDERLPVEVIGSRSQCARRIVSASAHLEDARLSHDGKSVAVGVRGKAYTMAPRTGPVRQHGTADGVRYRLLDWLSDGRLVAVAGDSEPEERLVVLAGGETTVHIGSVGTITELAAAPGGGMVAFATNRQQLWVVDVDEKQPRLLDHSPHERIEDLAWSPDGRWLAYTFPLTPRTSAIKVAEPAQGVTVQVTEPVLRDSKPAFDPGGRYLYFVGQRDLAVDHDQVQFDLGFPYAGRPYLITLRTEEPPPFEHSVREPLAEVEIDFAGIDHRVLPLPVSEGRYVKIVGLPAKVLLHSVPLAAPDIDQPEATPDGIATLVDLTTGEVELDVLSPVDELSTDARGETLLYRHEGAVHLVKSEDIAEDDEAQEIDLSRIKVAVQPESEWRQMFRETWRLQREGFWDAAMNGVDWDAMHDRYAKLLDKVATRAELSDLLWELQAELGTSHTYERGGEYRPTPNHGQGFLGVDWDSAWRIGDILRGDPWNPRATSPCNRLGADIRVGDQLVAINGQPVTNPGELLVGQADREVELTLVRDGVSRSVTVKALASEAAVRYRDWVDGNRAAVREMSGGQLGYVHVPDMNAGGYAEFVRGFLTELECEGLIVDVRFNGGGQIAPLLLDRLARRRFGTETGRWSLPTPYPPEAPRGPMALLVNEHTGSNGEIFAQGFRSLGLGPIVGRRTWGGVIATWPRHGLVDGTVTTQPEFRYVLDGQVLENRGVLPDVTVDDEDRQLTAAVAALVPTPQLTP</sequence>
<dbReference type="PANTHER" id="PTHR43253:SF1">
    <property type="entry name" value="TRICORN PROTEASE HOMOLOG 2-RELATED"/>
    <property type="match status" value="1"/>
</dbReference>
<dbReference type="Pfam" id="PF26549">
    <property type="entry name" value="Tricorn_N"/>
    <property type="match status" value="1"/>
</dbReference>
<keyword evidence="5 9" id="KW-0378">Hydrolase</keyword>
<dbReference type="GO" id="GO:0008236">
    <property type="term" value="F:serine-type peptidase activity"/>
    <property type="evidence" value="ECO:0007669"/>
    <property type="project" value="UniProtKB-KW"/>
</dbReference>
<dbReference type="InterPro" id="IPR015943">
    <property type="entry name" value="WD40/YVTN_repeat-like_dom_sf"/>
</dbReference>
<dbReference type="GO" id="GO:0006508">
    <property type="term" value="P:proteolysis"/>
    <property type="evidence" value="ECO:0007669"/>
    <property type="project" value="UniProtKB-KW"/>
</dbReference>
<dbReference type="InterPro" id="IPR005151">
    <property type="entry name" value="Tail-specific_protease"/>
</dbReference>
<dbReference type="GO" id="GO:0005737">
    <property type="term" value="C:cytoplasm"/>
    <property type="evidence" value="ECO:0007669"/>
    <property type="project" value="UniProtKB-SubCell"/>
</dbReference>
<proteinExistence type="inferred from homology"/>
<evidence type="ECO:0000256" key="7">
    <source>
        <dbReference type="PIRSR" id="PIRSR036421-1"/>
    </source>
</evidence>
<dbReference type="RefSeq" id="WP_184867541.1">
    <property type="nucleotide sequence ID" value="NZ_BAAAWY010000050.1"/>
</dbReference>
<accession>A0A7W9KNM8</accession>
<feature type="active site" description="Charge relay system" evidence="7">
    <location>
        <position position="963"/>
    </location>
</feature>
<dbReference type="Gene3D" id="2.120.10.60">
    <property type="entry name" value="Tricorn protease N-terminal domain"/>
    <property type="match status" value="1"/>
</dbReference>
<feature type="active site" description="Nucleophile" evidence="7">
    <location>
        <position position="907"/>
    </location>
</feature>
<evidence type="ECO:0000313" key="10">
    <source>
        <dbReference type="Proteomes" id="UP000585638"/>
    </source>
</evidence>
<dbReference type="Gene3D" id="3.30.750.44">
    <property type="match status" value="1"/>
</dbReference>
<evidence type="ECO:0000256" key="4">
    <source>
        <dbReference type="ARBA" id="ARBA00022670"/>
    </source>
</evidence>
<dbReference type="PIRSF" id="PIRSF036421">
    <property type="entry name" value="Tricorn_protease"/>
    <property type="match status" value="1"/>
</dbReference>
<organism evidence="9 10">
    <name type="scientific">Kutzneria kofuensis</name>
    <dbReference type="NCBI Taxonomy" id="103725"/>
    <lineage>
        <taxon>Bacteria</taxon>
        <taxon>Bacillati</taxon>
        <taxon>Actinomycetota</taxon>
        <taxon>Actinomycetes</taxon>
        <taxon>Pseudonocardiales</taxon>
        <taxon>Pseudonocardiaceae</taxon>
        <taxon>Kutzneria</taxon>
    </lineage>
</organism>
<dbReference type="EMBL" id="JACHIR010000001">
    <property type="protein sequence ID" value="MBB5895795.1"/>
    <property type="molecule type" value="Genomic_DNA"/>
</dbReference>
<dbReference type="InterPro" id="IPR029414">
    <property type="entry name" value="Tricorn_PDZ"/>
</dbReference>
<feature type="active site" description="Charge relay system" evidence="7">
    <location>
        <position position="694"/>
    </location>
</feature>
<dbReference type="InterPro" id="IPR028204">
    <property type="entry name" value="Tricorn_C1"/>
</dbReference>
<dbReference type="InterPro" id="IPR012393">
    <property type="entry name" value="Tricorn_protease"/>
</dbReference>
<keyword evidence="6" id="KW-0720">Serine protease</keyword>
<evidence type="ECO:0000256" key="2">
    <source>
        <dbReference type="ARBA" id="ARBA00008524"/>
    </source>
</evidence>
<reference evidence="9 10" key="1">
    <citation type="submission" date="2020-08" db="EMBL/GenBank/DDBJ databases">
        <title>Sequencing the genomes of 1000 actinobacteria strains.</title>
        <authorList>
            <person name="Klenk H.-P."/>
        </authorList>
    </citation>
    <scope>NUCLEOTIDE SEQUENCE [LARGE SCALE GENOMIC DNA]</scope>
    <source>
        <strain evidence="9 10">DSM 43851</strain>
    </source>
</reference>
<evidence type="ECO:0000256" key="6">
    <source>
        <dbReference type="ARBA" id="ARBA00022825"/>
    </source>
</evidence>
<dbReference type="SUPFAM" id="SSF50156">
    <property type="entry name" value="PDZ domain-like"/>
    <property type="match status" value="1"/>
</dbReference>
<keyword evidence="10" id="KW-1185">Reference proteome</keyword>
<dbReference type="Gene3D" id="3.90.226.10">
    <property type="entry name" value="2-enoyl-CoA Hydratase, Chain A, domain 1"/>
    <property type="match status" value="1"/>
</dbReference>
<dbReference type="Gene3D" id="2.30.42.10">
    <property type="match status" value="1"/>
</dbReference>
<evidence type="ECO:0000256" key="5">
    <source>
        <dbReference type="ARBA" id="ARBA00022801"/>
    </source>
</evidence>
<keyword evidence="4 9" id="KW-0645">Protease</keyword>
<dbReference type="EC" id="3.4.21.-" evidence="9"/>
<comment type="caution">
    <text evidence="9">The sequence shown here is derived from an EMBL/GenBank/DDBJ whole genome shotgun (WGS) entry which is preliminary data.</text>
</comment>
<gene>
    <name evidence="9" type="ORF">BJ998_006991</name>
</gene>